<evidence type="ECO:0000313" key="2">
    <source>
        <dbReference type="EMBL" id="MDJ1158480.1"/>
    </source>
</evidence>
<sequence>MAIRGTVVMLAVGLTAGLVGTAAADSWKDESGKGHWRGGYERDDDGWSAGGYRRYRKHHAYKEKYRRGGCEIERKWDGDEYKEKIKCKRGWGAPAYGHYRD</sequence>
<comment type="caution">
    <text evidence="2">The sequence shown here is derived from an EMBL/GenBank/DDBJ whole genome shotgun (WGS) entry which is preliminary data.</text>
</comment>
<protein>
    <recommendedName>
        <fullName evidence="4">DUF2502 domain-containing protein</fullName>
    </recommendedName>
</protein>
<organism evidence="2 3">
    <name type="scientific">Chelatococcus albus</name>
    <dbReference type="NCBI Taxonomy" id="3047466"/>
    <lineage>
        <taxon>Bacteria</taxon>
        <taxon>Pseudomonadati</taxon>
        <taxon>Pseudomonadota</taxon>
        <taxon>Alphaproteobacteria</taxon>
        <taxon>Hyphomicrobiales</taxon>
        <taxon>Chelatococcaceae</taxon>
        <taxon>Chelatococcus</taxon>
    </lineage>
</organism>
<keyword evidence="3" id="KW-1185">Reference proteome</keyword>
<reference evidence="2 3" key="1">
    <citation type="submission" date="2023-05" db="EMBL/GenBank/DDBJ databases">
        <title>Chelatococcus sp. nov., a moderately thermophilic bacterium isolated from hot spring microbial mat.</title>
        <authorList>
            <person name="Hu C.-J."/>
            <person name="Li W.-J."/>
        </authorList>
    </citation>
    <scope>NUCLEOTIDE SEQUENCE [LARGE SCALE GENOMIC DNA]</scope>
    <source>
        <strain evidence="2 3">SYSU G07232</strain>
    </source>
</reference>
<gene>
    <name evidence="2" type="ORF">QNA08_09560</name>
</gene>
<keyword evidence="1" id="KW-0732">Signal</keyword>
<feature type="chain" id="PRO_5045489863" description="DUF2502 domain-containing protein" evidence="1">
    <location>
        <begin position="25"/>
        <end position="101"/>
    </location>
</feature>
<dbReference type="EMBL" id="JASJEV010000005">
    <property type="protein sequence ID" value="MDJ1158480.1"/>
    <property type="molecule type" value="Genomic_DNA"/>
</dbReference>
<name>A0ABT7AGI5_9HYPH</name>
<proteinExistence type="predicted"/>
<dbReference type="RefSeq" id="WP_283740473.1">
    <property type="nucleotide sequence ID" value="NZ_JASJEV010000005.1"/>
</dbReference>
<evidence type="ECO:0000313" key="3">
    <source>
        <dbReference type="Proteomes" id="UP001321492"/>
    </source>
</evidence>
<accession>A0ABT7AGI5</accession>
<evidence type="ECO:0000256" key="1">
    <source>
        <dbReference type="SAM" id="SignalP"/>
    </source>
</evidence>
<dbReference type="Proteomes" id="UP001321492">
    <property type="component" value="Unassembled WGS sequence"/>
</dbReference>
<evidence type="ECO:0008006" key="4">
    <source>
        <dbReference type="Google" id="ProtNLM"/>
    </source>
</evidence>
<feature type="signal peptide" evidence="1">
    <location>
        <begin position="1"/>
        <end position="24"/>
    </location>
</feature>